<organism evidence="1 2">
    <name type="scientific">Lactobacillus johnsonii</name>
    <dbReference type="NCBI Taxonomy" id="33959"/>
    <lineage>
        <taxon>Bacteria</taxon>
        <taxon>Bacillati</taxon>
        <taxon>Bacillota</taxon>
        <taxon>Bacilli</taxon>
        <taxon>Lactobacillales</taxon>
        <taxon>Lactobacillaceae</taxon>
        <taxon>Lactobacillus</taxon>
    </lineage>
</organism>
<dbReference type="AlphaFoldDB" id="A0A9X7Y5K0"/>
<dbReference type="EMBL" id="CP047409">
    <property type="protein sequence ID" value="QLL67697.1"/>
    <property type="molecule type" value="Genomic_DNA"/>
</dbReference>
<gene>
    <name evidence="1" type="ORF">GTO82_01915</name>
</gene>
<protein>
    <submittedName>
        <fullName evidence="1">Uncharacterized protein</fullName>
    </submittedName>
</protein>
<proteinExistence type="predicted"/>
<dbReference type="RefSeq" id="WP_180873558.1">
    <property type="nucleotide sequence ID" value="NZ_CP047409.1"/>
</dbReference>
<sequence length="90" mass="9576">MEVLLEISKLFELELDMLLAAELLALTPFSSDLLYPCFDKSVCVLSDTDPTICDLASTEVCAAYTRSLGKIAAPVAPVPKIAANAASSLR</sequence>
<evidence type="ECO:0000313" key="1">
    <source>
        <dbReference type="EMBL" id="QLL67697.1"/>
    </source>
</evidence>
<evidence type="ECO:0000313" key="2">
    <source>
        <dbReference type="Proteomes" id="UP000510788"/>
    </source>
</evidence>
<reference evidence="1 2" key="1">
    <citation type="submission" date="2020-01" db="EMBL/GenBank/DDBJ databases">
        <title>Complete and circular genome sequences of six lactobacillus isolates from horses.</title>
        <authorList>
            <person name="Hassan H.M."/>
        </authorList>
    </citation>
    <scope>NUCLEOTIDE SEQUENCE [LARGE SCALE GENOMIC DNA]</scope>
    <source>
        <strain evidence="1 2">3DG</strain>
    </source>
</reference>
<name>A0A9X7Y5K0_LACJH</name>
<accession>A0A9X7Y5K0</accession>
<dbReference type="Proteomes" id="UP000510788">
    <property type="component" value="Chromosome"/>
</dbReference>